<dbReference type="SUPFAM" id="SSF50630">
    <property type="entry name" value="Acid proteases"/>
    <property type="match status" value="1"/>
</dbReference>
<dbReference type="InterPro" id="IPR001995">
    <property type="entry name" value="Peptidase_A2_cat"/>
</dbReference>
<dbReference type="AlphaFoldDB" id="A0A1F7GFG3"/>
<accession>A0A1F7GFG3</accession>
<dbReference type="InterPro" id="IPR021109">
    <property type="entry name" value="Peptidase_aspartic_dom_sf"/>
</dbReference>
<name>A0A1F7GFG3_9BACT</name>
<dbReference type="GO" id="GO:0006508">
    <property type="term" value="P:proteolysis"/>
    <property type="evidence" value="ECO:0007669"/>
    <property type="project" value="InterPro"/>
</dbReference>
<sequence length="126" mass="14226">MIFPYQKNSAGDFFPIIELFIDYKNKTTKTFSLIDSGATISVFKPQVAKSLDLKIEDGRLTYLGGVGGRIKGYIHILTLDIGRKLLKVPVVFSHEYTVSFNLLGRSGIFENFKITFDENNLKVKLT</sequence>
<dbReference type="PROSITE" id="PS50175">
    <property type="entry name" value="ASP_PROT_RETROV"/>
    <property type="match status" value="1"/>
</dbReference>
<dbReference type="GO" id="GO:0004190">
    <property type="term" value="F:aspartic-type endopeptidase activity"/>
    <property type="evidence" value="ECO:0007669"/>
    <property type="project" value="InterPro"/>
</dbReference>
<dbReference type="Gene3D" id="2.40.70.10">
    <property type="entry name" value="Acid Proteases"/>
    <property type="match status" value="1"/>
</dbReference>
<feature type="domain" description="Peptidase A2" evidence="2">
    <location>
        <begin position="30"/>
        <end position="107"/>
    </location>
</feature>
<organism evidence="3 4">
    <name type="scientific">Candidatus Roizmanbacteria bacterium RIFCSPHIGHO2_01_FULL_39_12c</name>
    <dbReference type="NCBI Taxonomy" id="1802031"/>
    <lineage>
        <taxon>Bacteria</taxon>
        <taxon>Candidatus Roizmaniibacteriota</taxon>
    </lineage>
</organism>
<evidence type="ECO:0000256" key="1">
    <source>
        <dbReference type="ARBA" id="ARBA00022801"/>
    </source>
</evidence>
<comment type="caution">
    <text evidence="3">The sequence shown here is derived from an EMBL/GenBank/DDBJ whole genome shotgun (WGS) entry which is preliminary data.</text>
</comment>
<keyword evidence="1" id="KW-0378">Hydrolase</keyword>
<evidence type="ECO:0000259" key="2">
    <source>
        <dbReference type="PROSITE" id="PS50175"/>
    </source>
</evidence>
<evidence type="ECO:0000313" key="3">
    <source>
        <dbReference type="EMBL" id="OGK17650.1"/>
    </source>
</evidence>
<dbReference type="Pfam" id="PF13650">
    <property type="entry name" value="Asp_protease_2"/>
    <property type="match status" value="1"/>
</dbReference>
<evidence type="ECO:0000313" key="4">
    <source>
        <dbReference type="Proteomes" id="UP000177208"/>
    </source>
</evidence>
<proteinExistence type="predicted"/>
<dbReference type="EMBL" id="MFZG01000002">
    <property type="protein sequence ID" value="OGK17650.1"/>
    <property type="molecule type" value="Genomic_DNA"/>
</dbReference>
<dbReference type="Proteomes" id="UP000177208">
    <property type="component" value="Unassembled WGS sequence"/>
</dbReference>
<reference evidence="3 4" key="1">
    <citation type="journal article" date="2016" name="Nat. Commun.">
        <title>Thousands of microbial genomes shed light on interconnected biogeochemical processes in an aquifer system.</title>
        <authorList>
            <person name="Anantharaman K."/>
            <person name="Brown C.T."/>
            <person name="Hug L.A."/>
            <person name="Sharon I."/>
            <person name="Castelle C.J."/>
            <person name="Probst A.J."/>
            <person name="Thomas B.C."/>
            <person name="Singh A."/>
            <person name="Wilkins M.J."/>
            <person name="Karaoz U."/>
            <person name="Brodie E.L."/>
            <person name="Williams K.H."/>
            <person name="Hubbard S.S."/>
            <person name="Banfield J.F."/>
        </authorList>
    </citation>
    <scope>NUCLEOTIDE SEQUENCE [LARGE SCALE GENOMIC DNA]</scope>
</reference>
<gene>
    <name evidence="3" type="ORF">A2774_03615</name>
</gene>
<protein>
    <recommendedName>
        <fullName evidence="2">Peptidase A2 domain-containing protein</fullName>
    </recommendedName>
</protein>